<proteinExistence type="predicted"/>
<evidence type="ECO:0000313" key="7">
    <source>
        <dbReference type="EMBL" id="SKB10327.1"/>
    </source>
</evidence>
<dbReference type="Proteomes" id="UP000191040">
    <property type="component" value="Chromosome I"/>
</dbReference>
<dbReference type="GO" id="GO:0016020">
    <property type="term" value="C:membrane"/>
    <property type="evidence" value="ECO:0007669"/>
    <property type="project" value="UniProtKB-SubCell"/>
</dbReference>
<feature type="transmembrane region" description="Helical" evidence="5">
    <location>
        <begin position="68"/>
        <end position="87"/>
    </location>
</feature>
<keyword evidence="2 5" id="KW-0812">Transmembrane</keyword>
<organism evidence="7 8">
    <name type="scientific">Aeromicrobium choanae</name>
    <dbReference type="NCBI Taxonomy" id="1736691"/>
    <lineage>
        <taxon>Bacteria</taxon>
        <taxon>Bacillati</taxon>
        <taxon>Actinomycetota</taxon>
        <taxon>Actinomycetes</taxon>
        <taxon>Propionibacteriales</taxon>
        <taxon>Nocardioidaceae</taxon>
        <taxon>Aeromicrobium</taxon>
    </lineage>
</organism>
<reference evidence="8" key="1">
    <citation type="submission" date="2017-02" db="EMBL/GenBank/DDBJ databases">
        <authorList>
            <person name="Varghese N."/>
            <person name="Submissions S."/>
        </authorList>
    </citation>
    <scope>NUCLEOTIDE SEQUENCE [LARGE SCALE GENOMIC DNA]</scope>
    <source>
        <strain evidence="8">9H-4</strain>
    </source>
</reference>
<dbReference type="OrthoDB" id="9788974at2"/>
<name>A0A1T4Z8C8_9ACTN</name>
<keyword evidence="3 5" id="KW-1133">Transmembrane helix</keyword>
<gene>
    <name evidence="7" type="ORF">SAMN06295964_3258</name>
</gene>
<sequence length="136" mass="14892">MKTIGRILLGGMLAFAGVGHLTFARDEFDAQVPNSIPFDEEVVVVVSGVVEIALGAALMAVPRHRRLIGLVAAAFFVAVFPGNVSQYLNGVDAFGLDSDRARLVRLFFQPVLVVWALWSTDALELVRERRRRGTAR</sequence>
<feature type="transmembrane region" description="Helical" evidence="5">
    <location>
        <begin position="107"/>
        <end position="126"/>
    </location>
</feature>
<evidence type="ECO:0000256" key="1">
    <source>
        <dbReference type="ARBA" id="ARBA00004141"/>
    </source>
</evidence>
<keyword evidence="4 5" id="KW-0472">Membrane</keyword>
<dbReference type="PANTHER" id="PTHR36974">
    <property type="entry name" value="MEMBRANE PROTEIN-RELATED"/>
    <property type="match status" value="1"/>
</dbReference>
<dbReference type="InterPro" id="IPR009908">
    <property type="entry name" value="Methylamine_util_MauE"/>
</dbReference>
<protein>
    <submittedName>
        <fullName evidence="7">Uncharacterized membrane protein</fullName>
    </submittedName>
</protein>
<evidence type="ECO:0000313" key="8">
    <source>
        <dbReference type="Proteomes" id="UP000191040"/>
    </source>
</evidence>
<dbReference type="PANTHER" id="PTHR36974:SF1">
    <property type="entry name" value="DOXX FAMILY MEMBRANE PROTEIN"/>
    <property type="match status" value="1"/>
</dbReference>
<accession>A0A1T4Z8C8</accession>
<dbReference type="EMBL" id="LT796768">
    <property type="protein sequence ID" value="SKB10327.1"/>
    <property type="molecule type" value="Genomic_DNA"/>
</dbReference>
<evidence type="ECO:0000256" key="5">
    <source>
        <dbReference type="SAM" id="Phobius"/>
    </source>
</evidence>
<dbReference type="RefSeq" id="WP_078701119.1">
    <property type="nucleotide sequence ID" value="NZ_LT796768.1"/>
</dbReference>
<feature type="domain" description="Methylamine utilisation protein MauE" evidence="6">
    <location>
        <begin position="4"/>
        <end position="81"/>
    </location>
</feature>
<evidence type="ECO:0000256" key="3">
    <source>
        <dbReference type="ARBA" id="ARBA00022989"/>
    </source>
</evidence>
<keyword evidence="8" id="KW-1185">Reference proteome</keyword>
<evidence type="ECO:0000256" key="4">
    <source>
        <dbReference type="ARBA" id="ARBA00023136"/>
    </source>
</evidence>
<dbReference type="AlphaFoldDB" id="A0A1T4Z8C8"/>
<feature type="transmembrane region" description="Helical" evidence="5">
    <location>
        <begin position="43"/>
        <end position="61"/>
    </location>
</feature>
<dbReference type="GO" id="GO:0030416">
    <property type="term" value="P:methylamine metabolic process"/>
    <property type="evidence" value="ECO:0007669"/>
    <property type="project" value="InterPro"/>
</dbReference>
<comment type="subcellular location">
    <subcellularLocation>
        <location evidence="1">Membrane</location>
        <topology evidence="1">Multi-pass membrane protein</topology>
    </subcellularLocation>
</comment>
<dbReference type="STRING" id="1736691.SAMN06295964_3258"/>
<evidence type="ECO:0000259" key="6">
    <source>
        <dbReference type="Pfam" id="PF07291"/>
    </source>
</evidence>
<evidence type="ECO:0000256" key="2">
    <source>
        <dbReference type="ARBA" id="ARBA00022692"/>
    </source>
</evidence>
<dbReference type="Pfam" id="PF07291">
    <property type="entry name" value="MauE"/>
    <property type="match status" value="1"/>
</dbReference>